<dbReference type="PANTHER" id="PTHR36933">
    <property type="entry name" value="SLL0788 PROTEIN"/>
    <property type="match status" value="1"/>
</dbReference>
<feature type="signal peptide" evidence="1">
    <location>
        <begin position="1"/>
        <end position="17"/>
    </location>
</feature>
<dbReference type="PANTHER" id="PTHR36933:SF1">
    <property type="entry name" value="SLL0788 PROTEIN"/>
    <property type="match status" value="1"/>
</dbReference>
<dbReference type="Pfam" id="PF03713">
    <property type="entry name" value="DUF305"/>
    <property type="match status" value="1"/>
</dbReference>
<feature type="domain" description="DUF305" evidence="2">
    <location>
        <begin position="28"/>
        <end position="119"/>
    </location>
</feature>
<evidence type="ECO:0000259" key="2">
    <source>
        <dbReference type="Pfam" id="PF03713"/>
    </source>
</evidence>
<feature type="chain" id="PRO_5033004292" evidence="1">
    <location>
        <begin position="18"/>
        <end position="127"/>
    </location>
</feature>
<evidence type="ECO:0000313" key="3">
    <source>
        <dbReference type="EMBL" id="MBB5712610.1"/>
    </source>
</evidence>
<organism evidence="3 4">
    <name type="scientific">Sphingomonas xinjiangensis</name>
    <dbReference type="NCBI Taxonomy" id="643568"/>
    <lineage>
        <taxon>Bacteria</taxon>
        <taxon>Pseudomonadati</taxon>
        <taxon>Pseudomonadota</taxon>
        <taxon>Alphaproteobacteria</taxon>
        <taxon>Sphingomonadales</taxon>
        <taxon>Sphingomonadaceae</taxon>
        <taxon>Sphingomonas</taxon>
    </lineage>
</organism>
<reference evidence="3 4" key="1">
    <citation type="submission" date="2020-08" db="EMBL/GenBank/DDBJ databases">
        <title>Genomic Encyclopedia of Type Strains, Phase IV (KMG-IV): sequencing the most valuable type-strain genomes for metagenomic binning, comparative biology and taxonomic classification.</title>
        <authorList>
            <person name="Goeker M."/>
        </authorList>
    </citation>
    <scope>NUCLEOTIDE SEQUENCE [LARGE SCALE GENOMIC DNA]</scope>
    <source>
        <strain evidence="3 4">DSM 26736</strain>
    </source>
</reference>
<accession>A0A840YSG7</accession>
<evidence type="ECO:0000256" key="1">
    <source>
        <dbReference type="SAM" id="SignalP"/>
    </source>
</evidence>
<proteinExistence type="predicted"/>
<gene>
    <name evidence="3" type="ORF">FHT02_003870</name>
</gene>
<dbReference type="AlphaFoldDB" id="A0A840YSG7"/>
<keyword evidence="4" id="KW-1185">Reference proteome</keyword>
<dbReference type="RefSeq" id="WP_184091269.1">
    <property type="nucleotide sequence ID" value="NZ_JACIJF010000020.1"/>
</dbReference>
<protein>
    <submittedName>
        <fullName evidence="3">Uncharacterized protein (DUF305 family)</fullName>
    </submittedName>
</protein>
<dbReference type="EMBL" id="JACIJF010000020">
    <property type="protein sequence ID" value="MBB5712610.1"/>
    <property type="molecule type" value="Genomic_DNA"/>
</dbReference>
<evidence type="ECO:0000313" key="4">
    <source>
        <dbReference type="Proteomes" id="UP000527143"/>
    </source>
</evidence>
<name>A0A840YSG7_9SPHN</name>
<dbReference type="Gene3D" id="1.20.1260.10">
    <property type="match status" value="1"/>
</dbReference>
<sequence>MKKIVFAAAGLPLTATAASAHMQDHAGMNHGQMNHGQMMQATPANPYPPAEMAMHERMMAAKGADATETWVRKMIEHHRGGIAMSQIVLRDTKDAQVRAMATKTIAMQQKEVGELNGWLRAHGMSAQ</sequence>
<comment type="caution">
    <text evidence="3">The sequence shown here is derived from an EMBL/GenBank/DDBJ whole genome shotgun (WGS) entry which is preliminary data.</text>
</comment>
<dbReference type="Proteomes" id="UP000527143">
    <property type="component" value="Unassembled WGS sequence"/>
</dbReference>
<dbReference type="InterPro" id="IPR012347">
    <property type="entry name" value="Ferritin-like"/>
</dbReference>
<dbReference type="InterPro" id="IPR005183">
    <property type="entry name" value="DUF305_CopM-like"/>
</dbReference>
<keyword evidence="1" id="KW-0732">Signal</keyword>